<organism evidence="5 6">
    <name type="scientific">Aspergillus cavernicola</name>
    <dbReference type="NCBI Taxonomy" id="176166"/>
    <lineage>
        <taxon>Eukaryota</taxon>
        <taxon>Fungi</taxon>
        <taxon>Dikarya</taxon>
        <taxon>Ascomycota</taxon>
        <taxon>Pezizomycotina</taxon>
        <taxon>Eurotiomycetes</taxon>
        <taxon>Eurotiomycetidae</taxon>
        <taxon>Eurotiales</taxon>
        <taxon>Aspergillaceae</taxon>
        <taxon>Aspergillus</taxon>
        <taxon>Aspergillus subgen. Nidulantes</taxon>
    </lineage>
</organism>
<dbReference type="InterPro" id="IPR000182">
    <property type="entry name" value="GNAT_dom"/>
</dbReference>
<dbReference type="InterPro" id="IPR016181">
    <property type="entry name" value="Acyl_CoA_acyltransferase"/>
</dbReference>
<dbReference type="EMBL" id="JBFXLS010000111">
    <property type="protein sequence ID" value="KAL2815591.1"/>
    <property type="molecule type" value="Genomic_DNA"/>
</dbReference>
<dbReference type="Pfam" id="PF13302">
    <property type="entry name" value="Acetyltransf_3"/>
    <property type="match status" value="1"/>
</dbReference>
<reference evidence="5 6" key="1">
    <citation type="submission" date="2024-07" db="EMBL/GenBank/DDBJ databases">
        <title>Section-level genome sequencing and comparative genomics of Aspergillus sections Usti and Cavernicolus.</title>
        <authorList>
            <consortium name="Lawrence Berkeley National Laboratory"/>
            <person name="Nybo J.L."/>
            <person name="Vesth T.C."/>
            <person name="Theobald S."/>
            <person name="Frisvad J.C."/>
            <person name="Larsen T.O."/>
            <person name="Kjaerboelling I."/>
            <person name="Rothschild-Mancinelli K."/>
            <person name="Lyhne E.K."/>
            <person name="Kogle M.E."/>
            <person name="Barry K."/>
            <person name="Clum A."/>
            <person name="Na H."/>
            <person name="Ledsgaard L."/>
            <person name="Lin J."/>
            <person name="Lipzen A."/>
            <person name="Kuo A."/>
            <person name="Riley R."/>
            <person name="Mondo S."/>
            <person name="LaButti K."/>
            <person name="Haridas S."/>
            <person name="Pangalinan J."/>
            <person name="Salamov A.A."/>
            <person name="Simmons B.A."/>
            <person name="Magnuson J.K."/>
            <person name="Chen J."/>
            <person name="Drula E."/>
            <person name="Henrissat B."/>
            <person name="Wiebenga A."/>
            <person name="Lubbers R.J."/>
            <person name="Gomes A.C."/>
            <person name="Makela M.R."/>
            <person name="Stajich J."/>
            <person name="Grigoriev I.V."/>
            <person name="Mortensen U.H."/>
            <person name="De vries R.P."/>
            <person name="Baker S.E."/>
            <person name="Andersen M.R."/>
        </authorList>
    </citation>
    <scope>NUCLEOTIDE SEQUENCE [LARGE SCALE GENOMIC DNA]</scope>
    <source>
        <strain evidence="5 6">CBS 600.67</strain>
    </source>
</reference>
<dbReference type="InterPro" id="IPR039135">
    <property type="entry name" value="NAT9-like"/>
</dbReference>
<comment type="similarity">
    <text evidence="1">Belongs to the acetyltransferase family. GNAT subfamily.</text>
</comment>
<keyword evidence="3" id="KW-0012">Acyltransferase</keyword>
<proteinExistence type="inferred from homology"/>
<evidence type="ECO:0000256" key="2">
    <source>
        <dbReference type="ARBA" id="ARBA00022679"/>
    </source>
</evidence>
<dbReference type="Proteomes" id="UP001610335">
    <property type="component" value="Unassembled WGS sequence"/>
</dbReference>
<comment type="caution">
    <text evidence="5">The sequence shown here is derived from an EMBL/GenBank/DDBJ whole genome shotgun (WGS) entry which is preliminary data.</text>
</comment>
<accession>A0ABR4HJL3</accession>
<feature type="domain" description="N-acetyltransferase" evidence="4">
    <location>
        <begin position="14"/>
        <end position="215"/>
    </location>
</feature>
<evidence type="ECO:0000313" key="6">
    <source>
        <dbReference type="Proteomes" id="UP001610335"/>
    </source>
</evidence>
<dbReference type="PANTHER" id="PTHR13256">
    <property type="entry name" value="N-ACETYLTRANSFERASE 9"/>
    <property type="match status" value="1"/>
</dbReference>
<dbReference type="PANTHER" id="PTHR13256:SF16">
    <property type="entry name" value="ALPHA_BETA-TUBULIN-N-ACETYLTRANSFERASE 9"/>
    <property type="match status" value="1"/>
</dbReference>
<dbReference type="Gene3D" id="3.40.630.30">
    <property type="match status" value="1"/>
</dbReference>
<evidence type="ECO:0000259" key="4">
    <source>
        <dbReference type="Pfam" id="PF13302"/>
    </source>
</evidence>
<dbReference type="SUPFAM" id="SSF55729">
    <property type="entry name" value="Acyl-CoA N-acyltransferases (Nat)"/>
    <property type="match status" value="1"/>
</dbReference>
<gene>
    <name evidence="5" type="ORF">BDW59DRAFT_166739</name>
</gene>
<name>A0ABR4HJL3_9EURO</name>
<evidence type="ECO:0000256" key="3">
    <source>
        <dbReference type="ARBA" id="ARBA00023315"/>
    </source>
</evidence>
<keyword evidence="2" id="KW-0808">Transferase</keyword>
<evidence type="ECO:0000256" key="1">
    <source>
        <dbReference type="ARBA" id="ARBA00009342"/>
    </source>
</evidence>
<sequence>MLLNTTTGISTSKVLLVPYSKWHVPQYHEWMKDEEIQLLTASEPLTLKEEYGMQESWRNDADKLTFIICHPTQNPYPYDDNAQVSLSEEDDSATRMIGDINLFLKIDDGEEGTLEPVVIGEIELMIAEKNDRGRGFGRAALLAFLRYVIAHEGEVVGEFVGKDEMAVNVKKKALALDAEVGEGEGEKELKIAALSVKVGQSNERSLALFESVGFRRVTEEANYFGEWELRKMDLGIGGVEGELEGSGVKGYREVTYFRLSPTSFASVVDQNTFYMTASSQFEKRITHLMRAEGLTPWTGMLTSFLPPRKIAHK</sequence>
<evidence type="ECO:0000313" key="5">
    <source>
        <dbReference type="EMBL" id="KAL2815591.1"/>
    </source>
</evidence>
<protein>
    <submittedName>
        <fullName evidence="5">GNAT domain-containing protein</fullName>
    </submittedName>
</protein>
<keyword evidence="6" id="KW-1185">Reference proteome</keyword>